<feature type="domain" description="DUF676" evidence="9">
    <location>
        <begin position="47"/>
        <end position="189"/>
    </location>
</feature>
<dbReference type="Proteomes" id="UP001174694">
    <property type="component" value="Unassembled WGS sequence"/>
</dbReference>
<evidence type="ECO:0000256" key="4">
    <source>
        <dbReference type="ARBA" id="ARBA00007920"/>
    </source>
</evidence>
<dbReference type="Gene3D" id="3.40.50.1820">
    <property type="entry name" value="alpha/beta hydrolase"/>
    <property type="match status" value="1"/>
</dbReference>
<name>A0AA38VFU2_9PEZI</name>
<evidence type="ECO:0000256" key="7">
    <source>
        <dbReference type="ARBA" id="ARBA00023136"/>
    </source>
</evidence>
<dbReference type="SUPFAM" id="SSF53474">
    <property type="entry name" value="alpha/beta-Hydrolases"/>
    <property type="match status" value="1"/>
</dbReference>
<keyword evidence="5" id="KW-0256">Endoplasmic reticulum</keyword>
<evidence type="ECO:0000256" key="8">
    <source>
        <dbReference type="SAM" id="MobiDB-lite"/>
    </source>
</evidence>
<evidence type="ECO:0000313" key="10">
    <source>
        <dbReference type="EMBL" id="KAJ9149239.1"/>
    </source>
</evidence>
<accession>A0AA38VFU2</accession>
<evidence type="ECO:0000256" key="2">
    <source>
        <dbReference type="ARBA" id="ARBA00004240"/>
    </source>
</evidence>
<dbReference type="EMBL" id="JANBVO010000010">
    <property type="protein sequence ID" value="KAJ9149239.1"/>
    <property type="molecule type" value="Genomic_DNA"/>
</dbReference>
<comment type="subcellular location">
    <subcellularLocation>
        <location evidence="2">Endoplasmic reticulum</location>
    </subcellularLocation>
    <subcellularLocation>
        <location evidence="3">Membrane</location>
    </subcellularLocation>
    <subcellularLocation>
        <location evidence="1">Mitochondrion</location>
    </subcellularLocation>
</comment>
<feature type="region of interest" description="Disordered" evidence="8">
    <location>
        <begin position="9"/>
        <end position="33"/>
    </location>
</feature>
<gene>
    <name evidence="10" type="ORF">NKR23_g4339</name>
</gene>
<comment type="similarity">
    <text evidence="4">Belongs to the putative lipase ROG1 family.</text>
</comment>
<evidence type="ECO:0000259" key="9">
    <source>
        <dbReference type="Pfam" id="PF05057"/>
    </source>
</evidence>
<dbReference type="GO" id="GO:0016020">
    <property type="term" value="C:membrane"/>
    <property type="evidence" value="ECO:0007669"/>
    <property type="project" value="UniProtKB-SubCell"/>
</dbReference>
<dbReference type="PANTHER" id="PTHR48182">
    <property type="entry name" value="PROTEIN SERAC1"/>
    <property type="match status" value="1"/>
</dbReference>
<sequence>MRKIHRLFKSQRRSEEGDSTHVPEPNHILGPDVLYDGTTDPTGGVDIVFVHGLRGSSHTTWSKGDVCWPRDLLKDDIPESRVITWGYDSSVAKVSTYASVESIYGHAGTLLVDLSFLRRDITRPIVFAAHSLGGLVVKEALIKAAAYKSHGRHPDLAEIYPRTQGIVFFGTPHRGSSKENLGEIVAGISSYCLRQPNKQLLRTLRTDSHILESQRDQFITISQGIPVVCVREELPTAIGIIVPESSASYDGFNVQRSSINANHMDMVRFSERGDLGYRRAIGHLFDLTRALEAPKEDYSIYKGD</sequence>
<dbReference type="InterPro" id="IPR007751">
    <property type="entry name" value="DUF676_lipase-like"/>
</dbReference>
<evidence type="ECO:0000256" key="6">
    <source>
        <dbReference type="ARBA" id="ARBA00023128"/>
    </source>
</evidence>
<proteinExistence type="inferred from homology"/>
<dbReference type="AlphaFoldDB" id="A0AA38VFU2"/>
<feature type="compositionally biased region" description="Basic and acidic residues" evidence="8">
    <location>
        <begin position="12"/>
        <end position="21"/>
    </location>
</feature>
<evidence type="ECO:0000256" key="3">
    <source>
        <dbReference type="ARBA" id="ARBA00004370"/>
    </source>
</evidence>
<dbReference type="InterPro" id="IPR029058">
    <property type="entry name" value="AB_hydrolase_fold"/>
</dbReference>
<keyword evidence="6" id="KW-0496">Mitochondrion</keyword>
<dbReference type="GO" id="GO:0005783">
    <property type="term" value="C:endoplasmic reticulum"/>
    <property type="evidence" value="ECO:0007669"/>
    <property type="project" value="UniProtKB-SubCell"/>
</dbReference>
<dbReference type="InterPro" id="IPR052374">
    <property type="entry name" value="SERAC1"/>
</dbReference>
<evidence type="ECO:0000256" key="1">
    <source>
        <dbReference type="ARBA" id="ARBA00004173"/>
    </source>
</evidence>
<protein>
    <recommendedName>
        <fullName evidence="9">DUF676 domain-containing protein</fullName>
    </recommendedName>
</protein>
<keyword evidence="7" id="KW-0472">Membrane</keyword>
<dbReference type="Pfam" id="PF05057">
    <property type="entry name" value="DUF676"/>
    <property type="match status" value="1"/>
</dbReference>
<dbReference type="GO" id="GO:0005739">
    <property type="term" value="C:mitochondrion"/>
    <property type="evidence" value="ECO:0007669"/>
    <property type="project" value="UniProtKB-SubCell"/>
</dbReference>
<reference evidence="10" key="1">
    <citation type="submission" date="2022-07" db="EMBL/GenBank/DDBJ databases">
        <title>Fungi with potential for degradation of polypropylene.</title>
        <authorList>
            <person name="Gostincar C."/>
        </authorList>
    </citation>
    <scope>NUCLEOTIDE SEQUENCE</scope>
    <source>
        <strain evidence="10">EXF-13308</strain>
    </source>
</reference>
<comment type="caution">
    <text evidence="10">The sequence shown here is derived from an EMBL/GenBank/DDBJ whole genome shotgun (WGS) entry which is preliminary data.</text>
</comment>
<evidence type="ECO:0000313" key="11">
    <source>
        <dbReference type="Proteomes" id="UP001174694"/>
    </source>
</evidence>
<organism evidence="10 11">
    <name type="scientific">Pleurostoma richardsiae</name>
    <dbReference type="NCBI Taxonomy" id="41990"/>
    <lineage>
        <taxon>Eukaryota</taxon>
        <taxon>Fungi</taxon>
        <taxon>Dikarya</taxon>
        <taxon>Ascomycota</taxon>
        <taxon>Pezizomycotina</taxon>
        <taxon>Sordariomycetes</taxon>
        <taxon>Sordariomycetidae</taxon>
        <taxon>Calosphaeriales</taxon>
        <taxon>Pleurostomataceae</taxon>
        <taxon>Pleurostoma</taxon>
    </lineage>
</organism>
<evidence type="ECO:0000256" key="5">
    <source>
        <dbReference type="ARBA" id="ARBA00022824"/>
    </source>
</evidence>
<keyword evidence="11" id="KW-1185">Reference proteome</keyword>
<dbReference type="PANTHER" id="PTHR48182:SF2">
    <property type="entry name" value="PROTEIN SERAC1"/>
    <property type="match status" value="1"/>
</dbReference>